<dbReference type="Gene3D" id="2.60.40.680">
    <property type="match status" value="1"/>
</dbReference>
<dbReference type="InterPro" id="IPR008965">
    <property type="entry name" value="CBM2/CBM3_carb-bd_dom_sf"/>
</dbReference>
<accession>A0A1F5Z1M1</accession>
<dbReference type="AlphaFoldDB" id="A0A1F5Z1M1"/>
<comment type="caution">
    <text evidence="2">The sequence shown here is derived from an EMBL/GenBank/DDBJ whole genome shotgun (WGS) entry which is preliminary data.</text>
</comment>
<feature type="domain" description="Cohesin" evidence="1">
    <location>
        <begin position="57"/>
        <end position="174"/>
    </location>
</feature>
<gene>
    <name evidence="2" type="ORF">A2777_00710</name>
</gene>
<dbReference type="GO" id="GO:0030246">
    <property type="term" value="F:carbohydrate binding"/>
    <property type="evidence" value="ECO:0007669"/>
    <property type="project" value="InterPro"/>
</dbReference>
<dbReference type="Proteomes" id="UP000177354">
    <property type="component" value="Unassembled WGS sequence"/>
</dbReference>
<evidence type="ECO:0000313" key="3">
    <source>
        <dbReference type="Proteomes" id="UP000177354"/>
    </source>
</evidence>
<protein>
    <recommendedName>
        <fullName evidence="1">Cohesin domain-containing protein</fullName>
    </recommendedName>
</protein>
<dbReference type="EMBL" id="MFJF01000019">
    <property type="protein sequence ID" value="OGG06022.1"/>
    <property type="molecule type" value="Genomic_DNA"/>
</dbReference>
<proteinExistence type="predicted"/>
<dbReference type="InterPro" id="IPR002102">
    <property type="entry name" value="Cohesin_dom"/>
</dbReference>
<dbReference type="SUPFAM" id="SSF49384">
    <property type="entry name" value="Carbohydrate-binding domain"/>
    <property type="match status" value="1"/>
</dbReference>
<evidence type="ECO:0000313" key="2">
    <source>
        <dbReference type="EMBL" id="OGG06022.1"/>
    </source>
</evidence>
<organism evidence="2 3">
    <name type="scientific">Candidatus Gottesmanbacteria bacterium RIFCSPHIGHO2_01_FULL_40_15</name>
    <dbReference type="NCBI Taxonomy" id="1798376"/>
    <lineage>
        <taxon>Bacteria</taxon>
        <taxon>Candidatus Gottesmaniibacteriota</taxon>
    </lineage>
</organism>
<dbReference type="GO" id="GO:0000272">
    <property type="term" value="P:polysaccharide catabolic process"/>
    <property type="evidence" value="ECO:0007669"/>
    <property type="project" value="InterPro"/>
</dbReference>
<name>A0A1F5Z1M1_9BACT</name>
<reference evidence="2 3" key="1">
    <citation type="journal article" date="2016" name="Nat. Commun.">
        <title>Thousands of microbial genomes shed light on interconnected biogeochemical processes in an aquifer system.</title>
        <authorList>
            <person name="Anantharaman K."/>
            <person name="Brown C.T."/>
            <person name="Hug L.A."/>
            <person name="Sharon I."/>
            <person name="Castelle C.J."/>
            <person name="Probst A.J."/>
            <person name="Thomas B.C."/>
            <person name="Singh A."/>
            <person name="Wilkins M.J."/>
            <person name="Karaoz U."/>
            <person name="Brodie E.L."/>
            <person name="Williams K.H."/>
            <person name="Hubbard S.S."/>
            <person name="Banfield J.F."/>
        </authorList>
    </citation>
    <scope>NUCLEOTIDE SEQUENCE [LARGE SCALE GENOMIC DNA]</scope>
</reference>
<dbReference type="CDD" id="cd08547">
    <property type="entry name" value="Type_II_cohesin"/>
    <property type="match status" value="1"/>
</dbReference>
<dbReference type="Pfam" id="PF00963">
    <property type="entry name" value="Cohesin"/>
    <property type="match status" value="1"/>
</dbReference>
<sequence>MGKIRSLMMGKYRTLFLVVLFFIIGLAASALIRKFSSGNPNEEKLPQSAILSLSSNKDQVTAGEEFNVVMTLDSGDLEVAAADFVVHFEPKFIKAVSVSTGKFFNNYPISVTGDDYIKISGVASFDGNTLVLPKGKETVGVIKFQALSNKGRAVIKYNKENTVVATAGQNIIDENKLAKIFVSVK</sequence>
<evidence type="ECO:0000259" key="1">
    <source>
        <dbReference type="Pfam" id="PF00963"/>
    </source>
</evidence>